<dbReference type="AlphaFoldDB" id="A0A0D9YBD5"/>
<reference evidence="2" key="3">
    <citation type="submission" date="2018-05" db="EMBL/GenBank/DDBJ databases">
        <title>OgluRS3 (Oryza glumaepatula Reference Sequence Version 3).</title>
        <authorList>
            <person name="Zhang J."/>
            <person name="Kudrna D."/>
            <person name="Lee S."/>
            <person name="Talag J."/>
            <person name="Welchert J."/>
            <person name="Wing R.A."/>
        </authorList>
    </citation>
    <scope>NUCLEOTIDE SEQUENCE [LARGE SCALE GENOMIC DNA]</scope>
</reference>
<organism evidence="2">
    <name type="scientific">Oryza glumipatula</name>
    <dbReference type="NCBI Taxonomy" id="40148"/>
    <lineage>
        <taxon>Eukaryota</taxon>
        <taxon>Viridiplantae</taxon>
        <taxon>Streptophyta</taxon>
        <taxon>Embryophyta</taxon>
        <taxon>Tracheophyta</taxon>
        <taxon>Spermatophyta</taxon>
        <taxon>Magnoliopsida</taxon>
        <taxon>Liliopsida</taxon>
        <taxon>Poales</taxon>
        <taxon>Poaceae</taxon>
        <taxon>BOP clade</taxon>
        <taxon>Oryzoideae</taxon>
        <taxon>Oryzeae</taxon>
        <taxon>Oryzinae</taxon>
        <taxon>Oryza</taxon>
    </lineage>
</organism>
<sequence length="233" mass="25984">MEGLISSVCKVNRCPPPSFKPPHQSPFSVTKVLRRSSSMTCPVVLSHRTPFHWQQSSPRHEERRPEWSKKLFLKDVSAFRSLGTQIPPTAPGVVVVFARSKGEADYDSQVFHRPTTLRFIVHPTDKRLIATIKPVAHEWDVMGWGEPTFRGVWDGLVPGEEYSSKIRDQLIRKKLADELVPPGTSERRHRAIRHLCELRRASASVVASLSTAASSTPAATSARPRAPPPPPPP</sequence>
<dbReference type="HOGENOM" id="CLU_1191490_0_0_1"/>
<dbReference type="Proteomes" id="UP000026961">
    <property type="component" value="Chromosome 1"/>
</dbReference>
<reference evidence="2" key="1">
    <citation type="submission" date="2013-08" db="EMBL/GenBank/DDBJ databases">
        <title>Oryza genome evolution.</title>
        <authorList>
            <person name="Wing R.A."/>
            <person name="Panaud O."/>
            <person name="Oliveira A.C."/>
        </authorList>
    </citation>
    <scope>NUCLEOTIDE SEQUENCE</scope>
</reference>
<reference evidence="2" key="2">
    <citation type="submission" date="2015-04" db="UniProtKB">
        <authorList>
            <consortium name="EnsemblPlants"/>
        </authorList>
    </citation>
    <scope>IDENTIFICATION</scope>
</reference>
<feature type="compositionally biased region" description="Low complexity" evidence="1">
    <location>
        <begin position="209"/>
        <end position="224"/>
    </location>
</feature>
<feature type="region of interest" description="Disordered" evidence="1">
    <location>
        <begin position="209"/>
        <end position="233"/>
    </location>
</feature>
<evidence type="ECO:0000256" key="1">
    <source>
        <dbReference type="SAM" id="MobiDB-lite"/>
    </source>
</evidence>
<dbReference type="Gramene" id="OGLUM01G25510.1">
    <property type="protein sequence ID" value="OGLUM01G25510.1"/>
    <property type="gene ID" value="OGLUM01G25510"/>
</dbReference>
<name>A0A0D9YBD5_9ORYZ</name>
<evidence type="ECO:0000313" key="3">
    <source>
        <dbReference type="Proteomes" id="UP000026961"/>
    </source>
</evidence>
<protein>
    <submittedName>
        <fullName evidence="2">Uncharacterized protein</fullName>
    </submittedName>
</protein>
<evidence type="ECO:0000313" key="2">
    <source>
        <dbReference type="EnsemblPlants" id="OGLUM01G25510.1"/>
    </source>
</evidence>
<dbReference type="EnsemblPlants" id="OGLUM01G25510.1">
    <property type="protein sequence ID" value="OGLUM01G25510.1"/>
    <property type="gene ID" value="OGLUM01G25510"/>
</dbReference>
<proteinExistence type="predicted"/>
<keyword evidence="3" id="KW-1185">Reference proteome</keyword>
<accession>A0A0D9YBD5</accession>